<feature type="transmembrane region" description="Helical" evidence="1">
    <location>
        <begin position="91"/>
        <end position="113"/>
    </location>
</feature>
<keyword evidence="3" id="KW-1185">Reference proteome</keyword>
<dbReference type="RefSeq" id="WP_380712251.1">
    <property type="nucleotide sequence ID" value="NZ_JBHUML010000002.1"/>
</dbReference>
<reference evidence="3" key="1">
    <citation type="journal article" date="2019" name="Int. J. Syst. Evol. Microbiol.">
        <title>The Global Catalogue of Microorganisms (GCM) 10K type strain sequencing project: providing services to taxonomists for standard genome sequencing and annotation.</title>
        <authorList>
            <consortium name="The Broad Institute Genomics Platform"/>
            <consortium name="The Broad Institute Genome Sequencing Center for Infectious Disease"/>
            <person name="Wu L."/>
            <person name="Ma J."/>
        </authorList>
    </citation>
    <scope>NUCLEOTIDE SEQUENCE [LARGE SCALE GENOMIC DNA]</scope>
    <source>
        <strain evidence="3">KCTC 33792</strain>
    </source>
</reference>
<evidence type="ECO:0000313" key="2">
    <source>
        <dbReference type="EMBL" id="MFD2704985.1"/>
    </source>
</evidence>
<feature type="transmembrane region" description="Helical" evidence="1">
    <location>
        <begin position="6"/>
        <end position="24"/>
    </location>
</feature>
<comment type="caution">
    <text evidence="2">The sequence shown here is derived from an EMBL/GenBank/DDBJ whole genome shotgun (WGS) entry which is preliminary data.</text>
</comment>
<protein>
    <submittedName>
        <fullName evidence="2">Uncharacterized protein</fullName>
    </submittedName>
</protein>
<dbReference type="EMBL" id="JBHUML010000002">
    <property type="protein sequence ID" value="MFD2704985.1"/>
    <property type="molecule type" value="Genomic_DNA"/>
</dbReference>
<accession>A0ABW5SZS9</accession>
<organism evidence="2 3">
    <name type="scientific">Salibacterium lacus</name>
    <dbReference type="NCBI Taxonomy" id="1898109"/>
    <lineage>
        <taxon>Bacteria</taxon>
        <taxon>Bacillati</taxon>
        <taxon>Bacillota</taxon>
        <taxon>Bacilli</taxon>
        <taxon>Bacillales</taxon>
        <taxon>Bacillaceae</taxon>
    </lineage>
</organism>
<gene>
    <name evidence="2" type="ORF">ACFSUB_05855</name>
</gene>
<proteinExistence type="predicted"/>
<keyword evidence="1" id="KW-1133">Transmembrane helix</keyword>
<keyword evidence="1" id="KW-0812">Transmembrane</keyword>
<name>A0ABW5SZS9_9BACI</name>
<keyword evidence="1" id="KW-0472">Membrane</keyword>
<evidence type="ECO:0000256" key="1">
    <source>
        <dbReference type="SAM" id="Phobius"/>
    </source>
</evidence>
<evidence type="ECO:0000313" key="3">
    <source>
        <dbReference type="Proteomes" id="UP001597520"/>
    </source>
</evidence>
<feature type="transmembrane region" description="Helical" evidence="1">
    <location>
        <begin position="31"/>
        <end position="48"/>
    </location>
</feature>
<feature type="transmembrane region" description="Helical" evidence="1">
    <location>
        <begin position="60"/>
        <end position="79"/>
    </location>
</feature>
<feature type="transmembrane region" description="Helical" evidence="1">
    <location>
        <begin position="125"/>
        <end position="142"/>
    </location>
</feature>
<dbReference type="Proteomes" id="UP001597520">
    <property type="component" value="Unassembled WGS sequence"/>
</dbReference>
<sequence>MAFVLFFFAAWFITTTFLIMPKKISIIENTFVLMVILIININWGWIIYEGMERIELTEESMNYTAFLLLRSVIIPLILVTQLNLVHKSNTIFVVLVSLIILLFFSSLTSILNIADYVKWNLGFDAIYYLLLHVIAYYSLLFIRKIAYKEVTYT</sequence>